<dbReference type="Gene3D" id="1.10.10.60">
    <property type="entry name" value="Homeodomain-like"/>
    <property type="match status" value="1"/>
</dbReference>
<dbReference type="Pfam" id="PF08766">
    <property type="entry name" value="DEK_C"/>
    <property type="match status" value="1"/>
</dbReference>
<evidence type="ECO:0000256" key="2">
    <source>
        <dbReference type="ARBA" id="ARBA00023015"/>
    </source>
</evidence>
<feature type="compositionally biased region" description="Acidic residues" evidence="5">
    <location>
        <begin position="89"/>
        <end position="100"/>
    </location>
</feature>
<evidence type="ECO:0000259" key="7">
    <source>
        <dbReference type="PROSITE" id="PS51998"/>
    </source>
</evidence>
<feature type="domain" description="DM2" evidence="6">
    <location>
        <begin position="115"/>
        <end position="192"/>
    </location>
</feature>
<comment type="subcellular location">
    <subcellularLocation>
        <location evidence="1">Nucleus</location>
    </subcellularLocation>
</comment>
<feature type="region of interest" description="Disordered" evidence="5">
    <location>
        <begin position="59"/>
        <end position="122"/>
    </location>
</feature>
<reference evidence="8 9" key="1">
    <citation type="submission" date="2022-01" db="EMBL/GenBank/DDBJ databases">
        <authorList>
            <person name="Xiong W."/>
            <person name="Schranz E."/>
        </authorList>
    </citation>
    <scope>NUCLEOTIDE SEQUENCE [LARGE SCALE GENOMIC DNA]</scope>
</reference>
<comment type="caution">
    <text evidence="8">The sequence shown here is derived from an EMBL/GenBank/DDBJ whole genome shotgun (WGS) entry which is preliminary data.</text>
</comment>
<evidence type="ECO:0000256" key="1">
    <source>
        <dbReference type="ARBA" id="ARBA00004123"/>
    </source>
</evidence>
<dbReference type="Proteomes" id="UP001157418">
    <property type="component" value="Unassembled WGS sequence"/>
</dbReference>
<dbReference type="InterPro" id="IPR003121">
    <property type="entry name" value="SWIB_MDM2_domain"/>
</dbReference>
<evidence type="ECO:0000313" key="9">
    <source>
        <dbReference type="Proteomes" id="UP001157418"/>
    </source>
</evidence>
<sequence>MLTDSELLERLHHVLRTSDLDTATPATVRRKMEQDLGIDLSDRKPYIRQQIDLYLESHYTNDNPEGDAEESGNAKVEESVNGGSASKEGDDDQEEEESDAESTKIDSKHKKKGGGFSKPCALSPQLQKFTGESEMARTEVVKKIWAYIKEKDLQNPANKRKILCDEMLHELFRVKSIDMFKMNKALSKHIWPIEEEQETPVSVKPLAKKKQNKRVKEEEAEQKEKKQKTKSSGFVIPLPMSEALVQFFGTGEIELSRSEVVKRIWEYIKKNDLQDPSDKRRILCDDKLKELFKLDTFIGFTVTKLLSPHFIKQQK</sequence>
<keyword evidence="2" id="KW-0805">Transcription regulation</keyword>
<protein>
    <recommendedName>
        <fullName evidence="10">DM2 domain-containing protein</fullName>
    </recommendedName>
</protein>
<organism evidence="8 9">
    <name type="scientific">Lactuca virosa</name>
    <dbReference type="NCBI Taxonomy" id="75947"/>
    <lineage>
        <taxon>Eukaryota</taxon>
        <taxon>Viridiplantae</taxon>
        <taxon>Streptophyta</taxon>
        <taxon>Embryophyta</taxon>
        <taxon>Tracheophyta</taxon>
        <taxon>Spermatophyta</taxon>
        <taxon>Magnoliopsida</taxon>
        <taxon>eudicotyledons</taxon>
        <taxon>Gunneridae</taxon>
        <taxon>Pentapetalae</taxon>
        <taxon>asterids</taxon>
        <taxon>campanulids</taxon>
        <taxon>Asterales</taxon>
        <taxon>Asteraceae</taxon>
        <taxon>Cichorioideae</taxon>
        <taxon>Cichorieae</taxon>
        <taxon>Lactucinae</taxon>
        <taxon>Lactuca</taxon>
    </lineage>
</organism>
<evidence type="ECO:0000313" key="8">
    <source>
        <dbReference type="EMBL" id="CAH1425975.1"/>
    </source>
</evidence>
<evidence type="ECO:0000256" key="3">
    <source>
        <dbReference type="ARBA" id="ARBA00023163"/>
    </source>
</evidence>
<dbReference type="CDD" id="cd10567">
    <property type="entry name" value="SWIB-MDM2_like"/>
    <property type="match status" value="2"/>
</dbReference>
<dbReference type="AlphaFoldDB" id="A0AAU9MI99"/>
<proteinExistence type="predicted"/>
<gene>
    <name evidence="8" type="ORF">LVIROSA_LOCUS13088</name>
</gene>
<dbReference type="InterPro" id="IPR014876">
    <property type="entry name" value="DEK_C"/>
</dbReference>
<keyword evidence="9" id="KW-1185">Reference proteome</keyword>
<feature type="domain" description="DM2" evidence="6">
    <location>
        <begin position="233"/>
        <end position="312"/>
    </location>
</feature>
<feature type="region of interest" description="Disordered" evidence="5">
    <location>
        <begin position="201"/>
        <end position="230"/>
    </location>
</feature>
<dbReference type="Gene3D" id="1.10.245.10">
    <property type="entry name" value="SWIB/MDM2 domain"/>
    <property type="match status" value="2"/>
</dbReference>
<evidence type="ECO:0000256" key="5">
    <source>
        <dbReference type="SAM" id="MobiDB-lite"/>
    </source>
</evidence>
<keyword evidence="4" id="KW-0539">Nucleus</keyword>
<dbReference type="GO" id="GO:0000500">
    <property type="term" value="C:RNA polymerase I upstream activating factor complex"/>
    <property type="evidence" value="ECO:0007669"/>
    <property type="project" value="UniProtKB-ARBA"/>
</dbReference>
<dbReference type="InterPro" id="IPR019835">
    <property type="entry name" value="SWIB_domain"/>
</dbReference>
<dbReference type="GO" id="GO:0001181">
    <property type="term" value="F:RNA polymerase I general transcription initiation factor activity"/>
    <property type="evidence" value="ECO:0007669"/>
    <property type="project" value="UniProtKB-ARBA"/>
</dbReference>
<dbReference type="SMART" id="SM00151">
    <property type="entry name" value="SWIB"/>
    <property type="match status" value="2"/>
</dbReference>
<accession>A0AAU9MI99</accession>
<dbReference type="SUPFAM" id="SSF47592">
    <property type="entry name" value="SWIB/MDM2 domain"/>
    <property type="match status" value="2"/>
</dbReference>
<keyword evidence="3" id="KW-0804">Transcription</keyword>
<dbReference type="PANTHER" id="PTHR13844">
    <property type="entry name" value="SWI/SNF-RELATED MATRIX-ASSOCIATED ACTIN-DEPENDENT REGULATOR OF CHROMATIN SUBFAMILY D"/>
    <property type="match status" value="1"/>
</dbReference>
<dbReference type="InterPro" id="IPR036885">
    <property type="entry name" value="SWIB_MDM2_dom_sf"/>
</dbReference>
<evidence type="ECO:0000259" key="6">
    <source>
        <dbReference type="PROSITE" id="PS51925"/>
    </source>
</evidence>
<feature type="domain" description="DEK-C" evidence="7">
    <location>
        <begin position="1"/>
        <end position="56"/>
    </location>
</feature>
<name>A0AAU9MI99_9ASTR</name>
<dbReference type="PROSITE" id="PS51925">
    <property type="entry name" value="SWIB_MDM2"/>
    <property type="match status" value="2"/>
</dbReference>
<dbReference type="PROSITE" id="PS51998">
    <property type="entry name" value="DEK_C"/>
    <property type="match status" value="1"/>
</dbReference>
<dbReference type="FunFam" id="1.10.245.10:FF:000004">
    <property type="entry name" value="Upstream activation factor subunit"/>
    <property type="match status" value="1"/>
</dbReference>
<dbReference type="EMBL" id="CAKMRJ010002223">
    <property type="protein sequence ID" value="CAH1425975.1"/>
    <property type="molecule type" value="Genomic_DNA"/>
</dbReference>
<evidence type="ECO:0008006" key="10">
    <source>
        <dbReference type="Google" id="ProtNLM"/>
    </source>
</evidence>
<dbReference type="SUPFAM" id="SSF109715">
    <property type="entry name" value="DEK C-terminal domain"/>
    <property type="match status" value="1"/>
</dbReference>
<dbReference type="Pfam" id="PF02201">
    <property type="entry name" value="SWIB"/>
    <property type="match status" value="2"/>
</dbReference>
<evidence type="ECO:0000256" key="4">
    <source>
        <dbReference type="ARBA" id="ARBA00023242"/>
    </source>
</evidence>